<evidence type="ECO:0000256" key="2">
    <source>
        <dbReference type="ARBA" id="ARBA00005069"/>
    </source>
</evidence>
<dbReference type="Gene3D" id="3.40.50.300">
    <property type="entry name" value="P-loop containing nucleotide triphosphate hydrolases"/>
    <property type="match status" value="1"/>
</dbReference>
<feature type="binding site" evidence="6">
    <location>
        <begin position="12"/>
        <end position="19"/>
    </location>
    <ligand>
        <name>ATP</name>
        <dbReference type="ChEBI" id="CHEBI:30616"/>
    </ligand>
</feature>
<keyword evidence="5 6" id="KW-0067">ATP-binding</keyword>
<feature type="domain" description="Guanylate kinase/L-type calcium channel beta subunit" evidence="7">
    <location>
        <begin position="4"/>
        <end position="185"/>
    </location>
</feature>
<evidence type="ECO:0000256" key="5">
    <source>
        <dbReference type="ARBA" id="ARBA00022840"/>
    </source>
</evidence>
<dbReference type="InterPro" id="IPR012699">
    <property type="entry name" value="PhnN"/>
</dbReference>
<evidence type="ECO:0000256" key="3">
    <source>
        <dbReference type="ARBA" id="ARBA00022679"/>
    </source>
</evidence>
<evidence type="ECO:0000256" key="6">
    <source>
        <dbReference type="HAMAP-Rule" id="MF_00836"/>
    </source>
</evidence>
<dbReference type="GO" id="GO:0033863">
    <property type="term" value="F:ribose 1,5-bisphosphate phosphokinase activity"/>
    <property type="evidence" value="ECO:0007669"/>
    <property type="project" value="UniProtKB-EC"/>
</dbReference>
<evidence type="ECO:0000256" key="4">
    <source>
        <dbReference type="ARBA" id="ARBA00022741"/>
    </source>
</evidence>
<reference evidence="8 9" key="1">
    <citation type="submission" date="2024-06" db="EMBL/GenBank/DDBJ databases">
        <title>Genomic Encyclopedia of Type Strains, Phase IV (KMG-IV): sequencing the most valuable type-strain genomes for metagenomic binning, comparative biology and taxonomic classification.</title>
        <authorList>
            <person name="Goeker M."/>
        </authorList>
    </citation>
    <scope>NUCLEOTIDE SEQUENCE [LARGE SCALE GENOMIC DNA]</scope>
    <source>
        <strain evidence="8 9">DSM 28102</strain>
    </source>
</reference>
<sequence length="198" mass="21066">MGNAGRIIVVVGPSGAGKDSLIGYAAKTFDNHPDVRFVQRVITRPCDGATEDHRTMTPQAFAAARKAGGFAVHWSAHGLEYGIPDEHRAFVASGGIAVANGSRPALPLFRDAFAAMTVVNVTARPEIRAVRLEARGRETREDIRERLARSTMKVHGDFDVIDIDNSGALEDAGMRFVRVITESLAGRTGAGNSVPGSA</sequence>
<dbReference type="SUPFAM" id="SSF52540">
    <property type="entry name" value="P-loop containing nucleoside triphosphate hydrolases"/>
    <property type="match status" value="1"/>
</dbReference>
<accession>A0ABV2I6N9</accession>
<comment type="catalytic activity">
    <reaction evidence="1 6">
        <text>alpha-D-ribose 1,5-bisphosphate + ATP = 5-phospho-alpha-D-ribose 1-diphosphate + ADP</text>
        <dbReference type="Rhea" id="RHEA:20109"/>
        <dbReference type="ChEBI" id="CHEBI:30616"/>
        <dbReference type="ChEBI" id="CHEBI:58017"/>
        <dbReference type="ChEBI" id="CHEBI:68688"/>
        <dbReference type="ChEBI" id="CHEBI:456216"/>
        <dbReference type="EC" id="2.7.4.23"/>
    </reaction>
</comment>
<dbReference type="NCBIfam" id="TIGR02322">
    <property type="entry name" value="phosphon_PhnN"/>
    <property type="match status" value="1"/>
</dbReference>
<dbReference type="InterPro" id="IPR027417">
    <property type="entry name" value="P-loop_NTPase"/>
</dbReference>
<keyword evidence="3 6" id="KW-0808">Transferase</keyword>
<dbReference type="RefSeq" id="WP_354432849.1">
    <property type="nucleotide sequence ID" value="NZ_JBEPLY010000001.1"/>
</dbReference>
<dbReference type="EC" id="2.7.4.23" evidence="6"/>
<dbReference type="InterPro" id="IPR008145">
    <property type="entry name" value="GK/Ca_channel_bsu"/>
</dbReference>
<gene>
    <name evidence="6" type="primary">phnN</name>
    <name evidence="8" type="ORF">ABID12_000345</name>
</gene>
<evidence type="ECO:0000313" key="8">
    <source>
        <dbReference type="EMBL" id="MET3598424.1"/>
    </source>
</evidence>
<keyword evidence="4 6" id="KW-0547">Nucleotide-binding</keyword>
<dbReference type="HAMAP" id="MF_00836">
    <property type="entry name" value="PhnN"/>
    <property type="match status" value="1"/>
</dbReference>
<evidence type="ECO:0000313" key="9">
    <source>
        <dbReference type="Proteomes" id="UP001549164"/>
    </source>
</evidence>
<comment type="pathway">
    <text evidence="2 6">Metabolic intermediate biosynthesis; 5-phospho-alpha-D-ribose 1-diphosphate biosynthesis; 5-phospho-alpha-D-ribose 1-diphosphate from D-ribose 5-phosphate (route II): step 3/3.</text>
</comment>
<keyword evidence="9" id="KW-1185">Reference proteome</keyword>
<comment type="function">
    <text evidence="6">Catalyzes the phosphorylation of ribose 1,5-bisphosphate to 5-phospho-D-ribosyl alpha-1-diphosphate (PRPP).</text>
</comment>
<proteinExistence type="inferred from homology"/>
<evidence type="ECO:0000259" key="7">
    <source>
        <dbReference type="SMART" id="SM00072"/>
    </source>
</evidence>
<dbReference type="Proteomes" id="UP001549164">
    <property type="component" value="Unassembled WGS sequence"/>
</dbReference>
<organism evidence="8 9">
    <name type="scientific">Martelella mangrovi</name>
    <dbReference type="NCBI Taxonomy" id="1397477"/>
    <lineage>
        <taxon>Bacteria</taxon>
        <taxon>Pseudomonadati</taxon>
        <taxon>Pseudomonadota</taxon>
        <taxon>Alphaproteobacteria</taxon>
        <taxon>Hyphomicrobiales</taxon>
        <taxon>Aurantimonadaceae</taxon>
        <taxon>Martelella</taxon>
    </lineage>
</organism>
<name>A0ABV2I6N9_9HYPH</name>
<dbReference type="SMART" id="SM00072">
    <property type="entry name" value="GuKc"/>
    <property type="match status" value="1"/>
</dbReference>
<dbReference type="EMBL" id="JBEPLY010000001">
    <property type="protein sequence ID" value="MET3598424.1"/>
    <property type="molecule type" value="Genomic_DNA"/>
</dbReference>
<comment type="caution">
    <text evidence="8">The sequence shown here is derived from an EMBL/GenBank/DDBJ whole genome shotgun (WGS) entry which is preliminary data.</text>
</comment>
<protein>
    <recommendedName>
        <fullName evidence="6">Ribose 1,5-bisphosphate phosphokinase PhnN</fullName>
        <ecNumber evidence="6">2.7.4.23</ecNumber>
    </recommendedName>
    <alternativeName>
        <fullName evidence="6">Ribose 1,5-bisphosphokinase</fullName>
    </alternativeName>
</protein>
<evidence type="ECO:0000256" key="1">
    <source>
        <dbReference type="ARBA" id="ARBA00000373"/>
    </source>
</evidence>
<comment type="similarity">
    <text evidence="6">Belongs to the ribose 1,5-bisphosphokinase family.</text>
</comment>